<dbReference type="GO" id="GO:0016020">
    <property type="term" value="C:membrane"/>
    <property type="evidence" value="ECO:0007669"/>
    <property type="project" value="UniProtKB-SubCell"/>
</dbReference>
<dbReference type="Gene3D" id="1.20.1740.10">
    <property type="entry name" value="Amino acid/polyamine transporter I"/>
    <property type="match status" value="1"/>
</dbReference>
<feature type="transmembrane region" description="Helical" evidence="7">
    <location>
        <begin position="81"/>
        <end position="98"/>
    </location>
</feature>
<dbReference type="EMBL" id="KZ819634">
    <property type="protein sequence ID" value="PWN94329.1"/>
    <property type="molecule type" value="Genomic_DNA"/>
</dbReference>
<feature type="transmembrane region" description="Helical" evidence="7">
    <location>
        <begin position="135"/>
        <end position="157"/>
    </location>
</feature>
<dbReference type="Proteomes" id="UP000245768">
    <property type="component" value="Unassembled WGS sequence"/>
</dbReference>
<feature type="transmembrane region" description="Helical" evidence="7">
    <location>
        <begin position="195"/>
        <end position="214"/>
    </location>
</feature>
<keyword evidence="2" id="KW-0813">Transport</keyword>
<feature type="transmembrane region" description="Helical" evidence="7">
    <location>
        <begin position="411"/>
        <end position="434"/>
    </location>
</feature>
<protein>
    <submittedName>
        <fullName evidence="9">Putative general amino acid permease</fullName>
    </submittedName>
</protein>
<feature type="domain" description="Amino acid permease/ SLC12A" evidence="8">
    <location>
        <begin position="53"/>
        <end position="507"/>
    </location>
</feature>
<evidence type="ECO:0000256" key="7">
    <source>
        <dbReference type="SAM" id="Phobius"/>
    </source>
</evidence>
<keyword evidence="4" id="KW-0029">Amino-acid transport</keyword>
<dbReference type="OrthoDB" id="10062876at2759"/>
<evidence type="ECO:0000313" key="10">
    <source>
        <dbReference type="Proteomes" id="UP000245768"/>
    </source>
</evidence>
<feature type="transmembrane region" description="Helical" evidence="7">
    <location>
        <begin position="491"/>
        <end position="509"/>
    </location>
</feature>
<dbReference type="GO" id="GO:0015171">
    <property type="term" value="F:amino acid transmembrane transporter activity"/>
    <property type="evidence" value="ECO:0007669"/>
    <property type="project" value="TreeGrafter"/>
</dbReference>
<dbReference type="InterPro" id="IPR050524">
    <property type="entry name" value="APC_YAT"/>
</dbReference>
<comment type="subcellular location">
    <subcellularLocation>
        <location evidence="1">Membrane</location>
        <topology evidence="1">Multi-pass membrane protein</topology>
    </subcellularLocation>
</comment>
<evidence type="ECO:0000256" key="6">
    <source>
        <dbReference type="ARBA" id="ARBA00023136"/>
    </source>
</evidence>
<proteinExistence type="predicted"/>
<dbReference type="RefSeq" id="XP_025381527.1">
    <property type="nucleotide sequence ID" value="XM_025525501.1"/>
</dbReference>
<dbReference type="Pfam" id="PF00324">
    <property type="entry name" value="AA_permease"/>
    <property type="match status" value="1"/>
</dbReference>
<accession>A0A316YYK4</accession>
<evidence type="ECO:0000256" key="4">
    <source>
        <dbReference type="ARBA" id="ARBA00022970"/>
    </source>
</evidence>
<feature type="transmembrane region" description="Helical" evidence="7">
    <location>
        <begin position="284"/>
        <end position="302"/>
    </location>
</feature>
<reference evidence="9 10" key="1">
    <citation type="journal article" date="2018" name="Mol. Biol. Evol.">
        <title>Broad Genomic Sampling Reveals a Smut Pathogenic Ancestry of the Fungal Clade Ustilaginomycotina.</title>
        <authorList>
            <person name="Kijpornyongpan T."/>
            <person name="Mondo S.J."/>
            <person name="Barry K."/>
            <person name="Sandor L."/>
            <person name="Lee J."/>
            <person name="Lipzen A."/>
            <person name="Pangilinan J."/>
            <person name="LaButti K."/>
            <person name="Hainaut M."/>
            <person name="Henrissat B."/>
            <person name="Grigoriev I.V."/>
            <person name="Spatafora J.W."/>
            <person name="Aime M.C."/>
        </authorList>
    </citation>
    <scope>NUCLEOTIDE SEQUENCE [LARGE SCALE GENOMIC DNA]</scope>
    <source>
        <strain evidence="9 10">MCA 4198</strain>
    </source>
</reference>
<evidence type="ECO:0000256" key="3">
    <source>
        <dbReference type="ARBA" id="ARBA00022692"/>
    </source>
</evidence>
<dbReference type="PROSITE" id="PS00218">
    <property type="entry name" value="AMINO_ACID_PERMEASE_1"/>
    <property type="match status" value="1"/>
</dbReference>
<dbReference type="FunFam" id="1.20.1740.10:FF:000006">
    <property type="entry name" value="General amino acid permease"/>
    <property type="match status" value="1"/>
</dbReference>
<sequence>MVDSKDDYKGAFEPEKQEYVGTLEQGGTEFSGEYNELDQRKGEHLAHALKPRHVAMISIGGVIGTGLFLGTAGSLHHGGPLGLWLGYCIMGSVCYAMMQCLGEFLSYLPVPGGHIKLAQRFVSPALSFAMGWNYWYNWTIVLPAELSAAAVLCSFWSDASPAIFISACLVVVVAINLLGARGYGEAEFWFCSIKILTIVGLIILSFLIDVGAVGKQGRLGFQFWKNPGPFVQYNGISGSLGQFLGFWSVLINSAFSFIGTEIVGMAAGEARNPRKTIPSAVRKVFYRILIFYVLGTLAISVICPSNAPELTTESKTAARSPFVIAIKAAGIKGLPSVINACLLTSAVSAASSDMYTSSRALYGLAISGQAPRFFAKTNRYGLPWVSMIVAILFSLLSYMTVTTGAGTAFGYFANLTSVCGLITWAAIAVVHLRFRAGMKAQGHSTDILPYKTKLGSFYGWYTLAWTSLVILFAGWAVFLKGNWSPSDFVTTYFPAPFFFVLYAFGAYKWGGKFIAAENMDFVTGVQAIKDAEVEEEPPKNVWEKFWNWIS</sequence>
<evidence type="ECO:0000313" key="9">
    <source>
        <dbReference type="EMBL" id="PWN94329.1"/>
    </source>
</evidence>
<name>A0A316YYK4_9BASI</name>
<dbReference type="InterPro" id="IPR004841">
    <property type="entry name" value="AA-permease/SLC12A_dom"/>
</dbReference>
<keyword evidence="5 7" id="KW-1133">Transmembrane helix</keyword>
<evidence type="ECO:0000256" key="2">
    <source>
        <dbReference type="ARBA" id="ARBA00022448"/>
    </source>
</evidence>
<feature type="transmembrane region" description="Helical" evidence="7">
    <location>
        <begin position="455"/>
        <end position="479"/>
    </location>
</feature>
<evidence type="ECO:0000256" key="5">
    <source>
        <dbReference type="ARBA" id="ARBA00022989"/>
    </source>
</evidence>
<dbReference type="PIRSF" id="PIRSF006060">
    <property type="entry name" value="AA_transporter"/>
    <property type="match status" value="1"/>
</dbReference>
<dbReference type="AlphaFoldDB" id="A0A316YYK4"/>
<dbReference type="GeneID" id="37047417"/>
<gene>
    <name evidence="9" type="ORF">FA10DRAFT_46217</name>
</gene>
<dbReference type="PANTHER" id="PTHR43341">
    <property type="entry name" value="AMINO ACID PERMEASE"/>
    <property type="match status" value="1"/>
</dbReference>
<feature type="transmembrane region" description="Helical" evidence="7">
    <location>
        <begin position="244"/>
        <end position="263"/>
    </location>
</feature>
<keyword evidence="3 7" id="KW-0812">Transmembrane</keyword>
<evidence type="ECO:0000259" key="8">
    <source>
        <dbReference type="Pfam" id="PF00324"/>
    </source>
</evidence>
<keyword evidence="10" id="KW-1185">Reference proteome</keyword>
<organism evidence="9 10">
    <name type="scientific">Acaromyces ingoldii</name>
    <dbReference type="NCBI Taxonomy" id="215250"/>
    <lineage>
        <taxon>Eukaryota</taxon>
        <taxon>Fungi</taxon>
        <taxon>Dikarya</taxon>
        <taxon>Basidiomycota</taxon>
        <taxon>Ustilaginomycotina</taxon>
        <taxon>Exobasidiomycetes</taxon>
        <taxon>Exobasidiales</taxon>
        <taxon>Cryptobasidiaceae</taxon>
        <taxon>Acaromyces</taxon>
    </lineage>
</organism>
<dbReference type="PANTHER" id="PTHR43341:SF20">
    <property type="entry name" value="AAT FAMILY AMINO ACID TRANSPORTER"/>
    <property type="match status" value="1"/>
</dbReference>
<feature type="transmembrane region" description="Helical" evidence="7">
    <location>
        <begin position="163"/>
        <end position="183"/>
    </location>
</feature>
<dbReference type="InParanoid" id="A0A316YYK4"/>
<feature type="transmembrane region" description="Helical" evidence="7">
    <location>
        <begin position="54"/>
        <end position="75"/>
    </location>
</feature>
<keyword evidence="6 7" id="KW-0472">Membrane</keyword>
<dbReference type="STRING" id="215250.A0A316YYK4"/>
<evidence type="ECO:0000256" key="1">
    <source>
        <dbReference type="ARBA" id="ARBA00004141"/>
    </source>
</evidence>
<dbReference type="InterPro" id="IPR004840">
    <property type="entry name" value="Amino_acid_permease_CS"/>
</dbReference>
<feature type="transmembrane region" description="Helical" evidence="7">
    <location>
        <begin position="380"/>
        <end position="399"/>
    </location>
</feature>